<dbReference type="Proteomes" id="UP000257109">
    <property type="component" value="Unassembled WGS sequence"/>
</dbReference>
<dbReference type="AlphaFoldDB" id="A0A371H7B9"/>
<dbReference type="EMBL" id="QJKJ01003410">
    <property type="protein sequence ID" value="RDX98616.1"/>
    <property type="molecule type" value="Genomic_DNA"/>
</dbReference>
<feature type="non-terminal residue" evidence="2">
    <location>
        <position position="1"/>
    </location>
</feature>
<reference evidence="2" key="1">
    <citation type="submission" date="2018-05" db="EMBL/GenBank/DDBJ databases">
        <title>Draft genome of Mucuna pruriens seed.</title>
        <authorList>
            <person name="Nnadi N.E."/>
            <person name="Vos R."/>
            <person name="Hasami M.H."/>
            <person name="Devisetty U.K."/>
            <person name="Aguiy J.C."/>
        </authorList>
    </citation>
    <scope>NUCLEOTIDE SEQUENCE [LARGE SCALE GENOMIC DNA]</scope>
    <source>
        <strain evidence="2">JCA_2017</strain>
    </source>
</reference>
<protein>
    <submittedName>
        <fullName evidence="2">Uncharacterized protein</fullName>
    </submittedName>
</protein>
<feature type="compositionally biased region" description="Basic and acidic residues" evidence="1">
    <location>
        <begin position="137"/>
        <end position="150"/>
    </location>
</feature>
<comment type="caution">
    <text evidence="2">The sequence shown here is derived from an EMBL/GenBank/DDBJ whole genome shotgun (WGS) entry which is preliminary data.</text>
</comment>
<evidence type="ECO:0000256" key="1">
    <source>
        <dbReference type="SAM" id="MobiDB-lite"/>
    </source>
</evidence>
<evidence type="ECO:0000313" key="2">
    <source>
        <dbReference type="EMBL" id="RDX98616.1"/>
    </source>
</evidence>
<evidence type="ECO:0000313" key="3">
    <source>
        <dbReference type="Proteomes" id="UP000257109"/>
    </source>
</evidence>
<name>A0A371H7B9_MUCPR</name>
<accession>A0A371H7B9</accession>
<organism evidence="2 3">
    <name type="scientific">Mucuna pruriens</name>
    <name type="common">Velvet bean</name>
    <name type="synonym">Dolichos pruriens</name>
    <dbReference type="NCBI Taxonomy" id="157652"/>
    <lineage>
        <taxon>Eukaryota</taxon>
        <taxon>Viridiplantae</taxon>
        <taxon>Streptophyta</taxon>
        <taxon>Embryophyta</taxon>
        <taxon>Tracheophyta</taxon>
        <taxon>Spermatophyta</taxon>
        <taxon>Magnoliopsida</taxon>
        <taxon>eudicotyledons</taxon>
        <taxon>Gunneridae</taxon>
        <taxon>Pentapetalae</taxon>
        <taxon>rosids</taxon>
        <taxon>fabids</taxon>
        <taxon>Fabales</taxon>
        <taxon>Fabaceae</taxon>
        <taxon>Papilionoideae</taxon>
        <taxon>50 kb inversion clade</taxon>
        <taxon>NPAAA clade</taxon>
        <taxon>indigoferoid/millettioid clade</taxon>
        <taxon>Phaseoleae</taxon>
        <taxon>Mucuna</taxon>
    </lineage>
</organism>
<feature type="non-terminal residue" evidence="2">
    <location>
        <position position="150"/>
    </location>
</feature>
<gene>
    <name evidence="2" type="ORF">CR513_18436</name>
</gene>
<keyword evidence="3" id="KW-1185">Reference proteome</keyword>
<feature type="region of interest" description="Disordered" evidence="1">
    <location>
        <begin position="122"/>
        <end position="150"/>
    </location>
</feature>
<sequence>MYIIYVRGAWFVRYLSMVFTLHSPRSNGGRDSIFVPFEVSLGPRYSFIPLVIHKQMDKLKWKEFKVMGRMATTHKKFHERARAHIEKKKDQYAKYFNMGKNKKPFKILRRISDSVDVVDMPQEYREGTPSPNLRSKSLQEMEHDMNMGKQ</sequence>
<proteinExistence type="predicted"/>